<evidence type="ECO:0000313" key="1">
    <source>
        <dbReference type="EMBL" id="KAK2586194.1"/>
    </source>
</evidence>
<dbReference type="EMBL" id="JAIFRP010000014">
    <property type="protein sequence ID" value="KAK2586194.1"/>
    <property type="molecule type" value="Genomic_DNA"/>
</dbReference>
<comment type="caution">
    <text evidence="1">The sequence shown here is derived from an EMBL/GenBank/DDBJ whole genome shotgun (WGS) entry which is preliminary data.</text>
</comment>
<sequence length="77" mass="8467">MQMRITQRFNRECGYGTRNESTSKNKPGRVGIVAAAGCFTNTTAPLWENNNNEEKGGEGETVVKLVATEGSRYLGRN</sequence>
<dbReference type="AlphaFoldDB" id="A0AAD9RUI4"/>
<gene>
    <name evidence="1" type="ORF">KPH14_001458</name>
</gene>
<keyword evidence="2" id="KW-1185">Reference proteome</keyword>
<reference evidence="1" key="2">
    <citation type="journal article" date="2023" name="Commun. Biol.">
        <title>Intrasexual cuticular hydrocarbon dimorphism in a wasp sheds light on hydrocarbon biosynthesis genes in Hymenoptera.</title>
        <authorList>
            <person name="Moris V.C."/>
            <person name="Podsiadlowski L."/>
            <person name="Martin S."/>
            <person name="Oeyen J.P."/>
            <person name="Donath A."/>
            <person name="Petersen M."/>
            <person name="Wilbrandt J."/>
            <person name="Misof B."/>
            <person name="Liedtke D."/>
            <person name="Thamm M."/>
            <person name="Scheiner R."/>
            <person name="Schmitt T."/>
            <person name="Niehuis O."/>
        </authorList>
    </citation>
    <scope>NUCLEOTIDE SEQUENCE</scope>
    <source>
        <strain evidence="1">GBR_01_08_01A</strain>
    </source>
</reference>
<accession>A0AAD9RUI4</accession>
<evidence type="ECO:0000313" key="2">
    <source>
        <dbReference type="Proteomes" id="UP001258017"/>
    </source>
</evidence>
<dbReference type="Proteomes" id="UP001258017">
    <property type="component" value="Unassembled WGS sequence"/>
</dbReference>
<reference evidence="1" key="1">
    <citation type="submission" date="2021-08" db="EMBL/GenBank/DDBJ databases">
        <authorList>
            <person name="Misof B."/>
            <person name="Oliver O."/>
            <person name="Podsiadlowski L."/>
            <person name="Donath A."/>
            <person name="Peters R."/>
            <person name="Mayer C."/>
            <person name="Rust J."/>
            <person name="Gunkel S."/>
            <person name="Lesny P."/>
            <person name="Martin S."/>
            <person name="Oeyen J.P."/>
            <person name="Petersen M."/>
            <person name="Panagiotis P."/>
            <person name="Wilbrandt J."/>
            <person name="Tanja T."/>
        </authorList>
    </citation>
    <scope>NUCLEOTIDE SEQUENCE</scope>
    <source>
        <strain evidence="1">GBR_01_08_01A</strain>
        <tissue evidence="1">Thorax + abdomen</tissue>
    </source>
</reference>
<protein>
    <submittedName>
        <fullName evidence="1">Uncharacterized protein</fullName>
    </submittedName>
</protein>
<name>A0AAD9RUI4_9HYME</name>
<organism evidence="1 2">
    <name type="scientific">Odynerus spinipes</name>
    <dbReference type="NCBI Taxonomy" id="1348599"/>
    <lineage>
        <taxon>Eukaryota</taxon>
        <taxon>Metazoa</taxon>
        <taxon>Ecdysozoa</taxon>
        <taxon>Arthropoda</taxon>
        <taxon>Hexapoda</taxon>
        <taxon>Insecta</taxon>
        <taxon>Pterygota</taxon>
        <taxon>Neoptera</taxon>
        <taxon>Endopterygota</taxon>
        <taxon>Hymenoptera</taxon>
        <taxon>Apocrita</taxon>
        <taxon>Aculeata</taxon>
        <taxon>Vespoidea</taxon>
        <taxon>Vespidae</taxon>
        <taxon>Eumeninae</taxon>
        <taxon>Odynerus</taxon>
    </lineage>
</organism>
<proteinExistence type="predicted"/>